<comment type="caution">
    <text evidence="2">The sequence shown here is derived from an EMBL/GenBank/DDBJ whole genome shotgun (WGS) entry which is preliminary data.</text>
</comment>
<dbReference type="Gene3D" id="2.60.120.200">
    <property type="match status" value="1"/>
</dbReference>
<keyword evidence="3" id="KW-1185">Reference proteome</keyword>
<name>A0A5C5VYA6_9BACT</name>
<dbReference type="EMBL" id="SJPH01000004">
    <property type="protein sequence ID" value="TWT43137.1"/>
    <property type="molecule type" value="Genomic_DNA"/>
</dbReference>
<dbReference type="Proteomes" id="UP000318995">
    <property type="component" value="Unassembled WGS sequence"/>
</dbReference>
<organism evidence="2 3">
    <name type="scientific">Botrimarina hoheduenensis</name>
    <dbReference type="NCBI Taxonomy" id="2528000"/>
    <lineage>
        <taxon>Bacteria</taxon>
        <taxon>Pseudomonadati</taxon>
        <taxon>Planctomycetota</taxon>
        <taxon>Planctomycetia</taxon>
        <taxon>Pirellulales</taxon>
        <taxon>Lacipirellulaceae</taxon>
        <taxon>Botrimarina</taxon>
    </lineage>
</organism>
<dbReference type="InterPro" id="IPR013320">
    <property type="entry name" value="ConA-like_dom_sf"/>
</dbReference>
<evidence type="ECO:0008006" key="4">
    <source>
        <dbReference type="Google" id="ProtNLM"/>
    </source>
</evidence>
<dbReference type="Pfam" id="PF13385">
    <property type="entry name" value="Laminin_G_3"/>
    <property type="match status" value="1"/>
</dbReference>
<gene>
    <name evidence="2" type="ORF">Pla111_20870</name>
</gene>
<keyword evidence="1" id="KW-0732">Signal</keyword>
<feature type="signal peptide" evidence="1">
    <location>
        <begin position="1"/>
        <end position="20"/>
    </location>
</feature>
<accession>A0A5C5VYA6</accession>
<dbReference type="AlphaFoldDB" id="A0A5C5VYA6"/>
<proteinExistence type="predicted"/>
<reference evidence="2 3" key="1">
    <citation type="submission" date="2019-02" db="EMBL/GenBank/DDBJ databases">
        <title>Deep-cultivation of Planctomycetes and their phenomic and genomic characterization uncovers novel biology.</title>
        <authorList>
            <person name="Wiegand S."/>
            <person name="Jogler M."/>
            <person name="Boedeker C."/>
            <person name="Pinto D."/>
            <person name="Vollmers J."/>
            <person name="Rivas-Marin E."/>
            <person name="Kohn T."/>
            <person name="Peeters S.H."/>
            <person name="Heuer A."/>
            <person name="Rast P."/>
            <person name="Oberbeckmann S."/>
            <person name="Bunk B."/>
            <person name="Jeske O."/>
            <person name="Meyerdierks A."/>
            <person name="Storesund J.E."/>
            <person name="Kallscheuer N."/>
            <person name="Luecker S."/>
            <person name="Lage O.M."/>
            <person name="Pohl T."/>
            <person name="Merkel B.J."/>
            <person name="Hornburger P."/>
            <person name="Mueller R.-W."/>
            <person name="Bruemmer F."/>
            <person name="Labrenz M."/>
            <person name="Spormann A.M."/>
            <person name="Op Den Camp H."/>
            <person name="Overmann J."/>
            <person name="Amann R."/>
            <person name="Jetten M.S.M."/>
            <person name="Mascher T."/>
            <person name="Medema M.H."/>
            <person name="Devos D.P."/>
            <person name="Kaster A.-K."/>
            <person name="Ovreas L."/>
            <person name="Rohde M."/>
            <person name="Galperin M.Y."/>
            <person name="Jogler C."/>
        </authorList>
    </citation>
    <scope>NUCLEOTIDE SEQUENCE [LARGE SCALE GENOMIC DNA]</scope>
    <source>
        <strain evidence="2 3">Pla111</strain>
    </source>
</reference>
<dbReference type="PROSITE" id="PS00018">
    <property type="entry name" value="EF_HAND_1"/>
    <property type="match status" value="1"/>
</dbReference>
<dbReference type="SUPFAM" id="SSF49899">
    <property type="entry name" value="Concanavalin A-like lectins/glucanases"/>
    <property type="match status" value="1"/>
</dbReference>
<sequence precursor="true">MQARSLLLIALMIMPASARAGLLVHYTFDNADISGATLIDSAGGNNNGLLVGQVEAGVPGVLGQAIRLPNDDGLSYGLLSSSLNPAPTGNDPRTIAFWFSQEQQGVENKMFGYGRSNTGQSFDVSLEGGGIRLRYSGGNVTWGSGFDFTGASAGFHHLAIRVPSGAVDYLDIDVFLDGVELPATPTGGNPGATLINTSGGMATNLNLGRSPAFDPAGDFIGLLDDFRLYDTALNDAEIGDLASAVAALVIDVDPTSGGIAIRNPSDQPIALGYYELTSASGALSPTGWASLQAQDRSGFGAATGLGDGWERLGTPSSNLLAEGYLSDESVLGPGQSLPLGAAYNPFFPLDLELTYQTEGVFRSGRLGEVGAVLAGDYNDDGLIDVADYTVWRDAVGTPLALHNDSTPTATTTDDYAAWVAAWQASSAAQTIPEPTGLRLLIIFCSAGLLKRVAV</sequence>
<evidence type="ECO:0000313" key="3">
    <source>
        <dbReference type="Proteomes" id="UP000318995"/>
    </source>
</evidence>
<feature type="chain" id="PRO_5023070762" description="LamG-like jellyroll fold domain-containing protein" evidence="1">
    <location>
        <begin position="21"/>
        <end position="454"/>
    </location>
</feature>
<protein>
    <recommendedName>
        <fullName evidence="4">LamG-like jellyroll fold domain-containing protein</fullName>
    </recommendedName>
</protein>
<evidence type="ECO:0000313" key="2">
    <source>
        <dbReference type="EMBL" id="TWT43137.1"/>
    </source>
</evidence>
<evidence type="ECO:0000256" key="1">
    <source>
        <dbReference type="SAM" id="SignalP"/>
    </source>
</evidence>
<dbReference type="InterPro" id="IPR018247">
    <property type="entry name" value="EF_Hand_1_Ca_BS"/>
</dbReference>